<keyword evidence="7 10" id="KW-0479">Metal-binding</keyword>
<evidence type="ECO:0000313" key="14">
    <source>
        <dbReference type="EMBL" id="KAK3582215.1"/>
    </source>
</evidence>
<comment type="function">
    <text evidence="1">One of the essential components for the initiation of protein synthesis. Stabilizes the binding of IF-2 and IF-3 on the 30S subunit to which N-formylmethionyl-tRNA(fMet) subsequently binds. Helps modulate mRNA selection, yielding the 30S pre-initiation complex (PIC). Upon addition of the 50S ribosomal subunit IF-1, IF-2 and IF-3 are released leaving the mature 70S translation initiation complex.</text>
</comment>
<evidence type="ECO:0000256" key="9">
    <source>
        <dbReference type="ARBA" id="ARBA00022917"/>
    </source>
</evidence>
<accession>A0AAE0RZ62</accession>
<dbReference type="InterPro" id="IPR006196">
    <property type="entry name" value="RNA-binding_domain_S1_IF1"/>
</dbReference>
<dbReference type="FunFam" id="2.40.50.140:FF:000002">
    <property type="entry name" value="Translation initiation factor IF-1"/>
    <property type="match status" value="1"/>
</dbReference>
<dbReference type="PANTHER" id="PTHR43330">
    <property type="entry name" value="METHIONINE AMINOPEPTIDASE"/>
    <property type="match status" value="1"/>
</dbReference>
<dbReference type="SUPFAM" id="SSF50249">
    <property type="entry name" value="Nucleic acid-binding proteins"/>
    <property type="match status" value="1"/>
</dbReference>
<keyword evidence="9 11" id="KW-0648">Protein biosynthesis</keyword>
<feature type="binding site" evidence="10">
    <location>
        <position position="91"/>
    </location>
    <ligand>
        <name>a divalent metal cation</name>
        <dbReference type="ChEBI" id="CHEBI:60240"/>
        <label>1</label>
    </ligand>
</feature>
<dbReference type="GO" id="GO:0004239">
    <property type="term" value="F:initiator methionyl aminopeptidase activity"/>
    <property type="evidence" value="ECO:0007669"/>
    <property type="project" value="UniProtKB-UniRule"/>
</dbReference>
<dbReference type="Pfam" id="PF01176">
    <property type="entry name" value="eIF-1a"/>
    <property type="match status" value="1"/>
</dbReference>
<feature type="binding site" evidence="10">
    <location>
        <position position="172"/>
    </location>
    <ligand>
        <name>substrate</name>
    </ligand>
</feature>
<keyword evidence="4 10" id="KW-0031">Aminopeptidase</keyword>
<dbReference type="PANTHER" id="PTHR43330:SF27">
    <property type="entry name" value="METHIONINE AMINOPEPTIDASE"/>
    <property type="match status" value="1"/>
</dbReference>
<dbReference type="Proteomes" id="UP001195483">
    <property type="component" value="Unassembled WGS sequence"/>
</dbReference>
<dbReference type="CDD" id="cd01086">
    <property type="entry name" value="MetAP1"/>
    <property type="match status" value="1"/>
</dbReference>
<feature type="binding site" evidence="10">
    <location>
        <position position="102"/>
    </location>
    <ligand>
        <name>a divalent metal cation</name>
        <dbReference type="ChEBI" id="CHEBI:60240"/>
        <label>2</label>
        <note>catalytic</note>
    </ligand>
</feature>
<evidence type="ECO:0000256" key="8">
    <source>
        <dbReference type="ARBA" id="ARBA00022801"/>
    </source>
</evidence>
<comment type="subunit">
    <text evidence="3">Component of the 30S ribosomal translation pre-initiation complex which assembles on the 30S ribosome in the order IF-2 and IF-3, IF-1 and N-formylmethionyl-tRNA(fMet); mRNA recruitment can occur at any time during PIC assembly.</text>
</comment>
<dbReference type="Gene3D" id="2.40.50.140">
    <property type="entry name" value="Nucleic acid-binding proteins"/>
    <property type="match status" value="1"/>
</dbReference>
<comment type="similarity">
    <text evidence="2">Belongs to the IF-1 family.</text>
</comment>
<feature type="domain" description="S1-like" evidence="13">
    <location>
        <begin position="243"/>
        <end position="318"/>
    </location>
</feature>
<dbReference type="GO" id="GO:0070006">
    <property type="term" value="F:metalloaminopeptidase activity"/>
    <property type="evidence" value="ECO:0007669"/>
    <property type="project" value="UniProtKB-UniRule"/>
</dbReference>
<evidence type="ECO:0000256" key="6">
    <source>
        <dbReference type="ARBA" id="ARBA00022670"/>
    </source>
</evidence>
<feature type="binding site" evidence="10">
    <location>
        <position position="73"/>
    </location>
    <ligand>
        <name>substrate</name>
    </ligand>
</feature>
<evidence type="ECO:0000256" key="3">
    <source>
        <dbReference type="ARBA" id="ARBA00011599"/>
    </source>
</evidence>
<sequence>MRKAGRITSKVLDLVESAVSEGVSTKYLDTLAEAFIRDSGGKPSFLNYRPSGSKDLIPFPASLCVSINDEVVHGIPREDVILKRGDLVSVDCGVFYVGYHGDSARTFIVGDTTDECKKLIEVTKKCLALAIEQAVAGNRLHDISAAVQKYAESMNYGIVESMAGHGIGSSLHEEPAVPNIGKPKTGILLREGMTLAIEPMINMGRSGKIKIGKNGWTAYTVDGKPSAHFEHTVVVRKNKAEILTINLAKEEAIEVEGVIVESLGNAMFRVRMENNLEVIARVSGKIRINFIKILPGDRVKVQVSPYDLTKGRIVHRKT</sequence>
<dbReference type="CDD" id="cd04451">
    <property type="entry name" value="S1_IF1"/>
    <property type="match status" value="1"/>
</dbReference>
<dbReference type="SMART" id="SM00316">
    <property type="entry name" value="S1"/>
    <property type="match status" value="1"/>
</dbReference>
<dbReference type="InterPro" id="IPR002467">
    <property type="entry name" value="Pept_M24A_MAP1"/>
</dbReference>
<proteinExistence type="inferred from homology"/>
<dbReference type="GO" id="GO:0003743">
    <property type="term" value="F:translation initiation factor activity"/>
    <property type="evidence" value="ECO:0007669"/>
    <property type="project" value="UniProtKB-UniRule"/>
</dbReference>
<comment type="caution">
    <text evidence="14">The sequence shown here is derived from an EMBL/GenBank/DDBJ whole genome shotgun (WGS) entry which is preliminary data.</text>
</comment>
<dbReference type="PRINTS" id="PR00599">
    <property type="entry name" value="MAPEPTIDASE"/>
</dbReference>
<comment type="function">
    <text evidence="12">Cotranslationally removes the N-terminal methionine from nascent proteins. The N-terminal methionine is often cleaved when the second residue in the primary sequence is small and uncharged (Met-Ala-, Cys, Gly, Pro, Ser, Thr, or Val).</text>
</comment>
<comment type="catalytic activity">
    <reaction evidence="10 12">
        <text>Release of N-terminal amino acids, preferentially methionine, from peptides and arylamides.</text>
        <dbReference type="EC" id="3.4.11.18"/>
    </reaction>
</comment>
<evidence type="ECO:0000256" key="2">
    <source>
        <dbReference type="ARBA" id="ARBA00010939"/>
    </source>
</evidence>
<dbReference type="NCBIfam" id="TIGR00008">
    <property type="entry name" value="infA"/>
    <property type="match status" value="1"/>
</dbReference>
<reference evidence="14" key="1">
    <citation type="journal article" date="2021" name="Genome Biol. Evol.">
        <title>A High-Quality Reference Genome for a Parasitic Bivalve with Doubly Uniparental Inheritance (Bivalvia: Unionida).</title>
        <authorList>
            <person name="Smith C.H."/>
        </authorList>
    </citation>
    <scope>NUCLEOTIDE SEQUENCE</scope>
    <source>
        <strain evidence="14">CHS0354</strain>
    </source>
</reference>
<comment type="similarity">
    <text evidence="10">Belongs to the peptidase M24A family. Methionine aminopeptidase type 1 subfamily.</text>
</comment>
<evidence type="ECO:0000256" key="7">
    <source>
        <dbReference type="ARBA" id="ARBA00022723"/>
    </source>
</evidence>
<feature type="binding site" evidence="10">
    <location>
        <position position="230"/>
    </location>
    <ligand>
        <name>a divalent metal cation</name>
        <dbReference type="ChEBI" id="CHEBI:60240"/>
        <label>2</label>
        <note>catalytic</note>
    </ligand>
</feature>
<dbReference type="InterPro" id="IPR004368">
    <property type="entry name" value="TIF_IF1"/>
</dbReference>
<protein>
    <recommendedName>
        <fullName evidence="12">Methionine aminopeptidase</fullName>
        <ecNumber evidence="12">3.4.11.18</ecNumber>
    </recommendedName>
</protein>
<feature type="binding site" evidence="10">
    <location>
        <position position="198"/>
    </location>
    <ligand>
        <name>a divalent metal cation</name>
        <dbReference type="ChEBI" id="CHEBI:60240"/>
        <label>2</label>
        <note>catalytic</note>
    </ligand>
</feature>
<keyword evidence="6 10" id="KW-0645">Protease</keyword>
<dbReference type="HAMAP" id="MF_00075">
    <property type="entry name" value="IF_1"/>
    <property type="match status" value="1"/>
</dbReference>
<reference evidence="14" key="3">
    <citation type="submission" date="2023-05" db="EMBL/GenBank/DDBJ databases">
        <authorList>
            <person name="Smith C.H."/>
        </authorList>
    </citation>
    <scope>NUCLEOTIDE SEQUENCE</scope>
    <source>
        <strain evidence="14">CHS0354</strain>
        <tissue evidence="14">Mantle</tissue>
    </source>
</reference>
<evidence type="ECO:0000256" key="11">
    <source>
        <dbReference type="PROSITE-ProRule" id="PRU00181"/>
    </source>
</evidence>
<dbReference type="AlphaFoldDB" id="A0AAE0RZ62"/>
<dbReference type="InterPro" id="IPR012340">
    <property type="entry name" value="NA-bd_OB-fold"/>
</dbReference>
<dbReference type="HAMAP" id="MF_01974">
    <property type="entry name" value="MetAP_1"/>
    <property type="match status" value="1"/>
</dbReference>
<dbReference type="PROSITE" id="PS50832">
    <property type="entry name" value="S1_IF1_TYPE"/>
    <property type="match status" value="1"/>
</dbReference>
<dbReference type="EC" id="3.4.11.18" evidence="12"/>
<evidence type="ECO:0000313" key="15">
    <source>
        <dbReference type="Proteomes" id="UP001195483"/>
    </source>
</evidence>
<evidence type="ECO:0000256" key="10">
    <source>
        <dbReference type="HAMAP-Rule" id="MF_03174"/>
    </source>
</evidence>
<name>A0AAE0RZ62_9BIVA</name>
<dbReference type="GO" id="GO:0005829">
    <property type="term" value="C:cytosol"/>
    <property type="evidence" value="ECO:0007669"/>
    <property type="project" value="TreeGrafter"/>
</dbReference>
<dbReference type="InterPro" id="IPR003029">
    <property type="entry name" value="S1_domain"/>
</dbReference>
<evidence type="ECO:0000256" key="4">
    <source>
        <dbReference type="ARBA" id="ARBA00022438"/>
    </source>
</evidence>
<feature type="binding site" evidence="10">
    <location>
        <position position="165"/>
    </location>
    <ligand>
        <name>a divalent metal cation</name>
        <dbReference type="ChEBI" id="CHEBI:60240"/>
        <label>2</label>
        <note>catalytic</note>
    </ligand>
</feature>
<dbReference type="InterPro" id="IPR001714">
    <property type="entry name" value="Pept_M24_MAP"/>
</dbReference>
<evidence type="ECO:0000256" key="12">
    <source>
        <dbReference type="RuleBase" id="RU003653"/>
    </source>
</evidence>
<evidence type="ECO:0000259" key="13">
    <source>
        <dbReference type="PROSITE" id="PS50832"/>
    </source>
</evidence>
<dbReference type="GO" id="GO:0003723">
    <property type="term" value="F:RNA binding"/>
    <property type="evidence" value="ECO:0007669"/>
    <property type="project" value="InterPro"/>
</dbReference>
<organism evidence="14 15">
    <name type="scientific">Potamilus streckersoni</name>
    <dbReference type="NCBI Taxonomy" id="2493646"/>
    <lineage>
        <taxon>Eukaryota</taxon>
        <taxon>Metazoa</taxon>
        <taxon>Spiralia</taxon>
        <taxon>Lophotrochozoa</taxon>
        <taxon>Mollusca</taxon>
        <taxon>Bivalvia</taxon>
        <taxon>Autobranchia</taxon>
        <taxon>Heteroconchia</taxon>
        <taxon>Palaeoheterodonta</taxon>
        <taxon>Unionida</taxon>
        <taxon>Unionoidea</taxon>
        <taxon>Unionidae</taxon>
        <taxon>Ambleminae</taxon>
        <taxon>Lampsilini</taxon>
        <taxon>Potamilus</taxon>
    </lineage>
</organism>
<dbReference type="EMBL" id="JAEAOA010001427">
    <property type="protein sequence ID" value="KAK3582215.1"/>
    <property type="molecule type" value="Genomic_DNA"/>
</dbReference>
<evidence type="ECO:0000256" key="5">
    <source>
        <dbReference type="ARBA" id="ARBA00022540"/>
    </source>
</evidence>
<gene>
    <name evidence="14" type="ORF">CHS0354_023753</name>
</gene>
<feature type="binding site" evidence="10">
    <location>
        <position position="230"/>
    </location>
    <ligand>
        <name>a divalent metal cation</name>
        <dbReference type="ChEBI" id="CHEBI:60240"/>
        <label>1</label>
    </ligand>
</feature>
<feature type="binding site" evidence="10">
    <location>
        <position position="102"/>
    </location>
    <ligand>
        <name>a divalent metal cation</name>
        <dbReference type="ChEBI" id="CHEBI:60240"/>
        <label>1</label>
    </ligand>
</feature>
<evidence type="ECO:0000256" key="1">
    <source>
        <dbReference type="ARBA" id="ARBA00003935"/>
    </source>
</evidence>
<dbReference type="GO" id="GO:0046872">
    <property type="term" value="F:metal ion binding"/>
    <property type="evidence" value="ECO:0007669"/>
    <property type="project" value="UniProtKB-UniRule"/>
</dbReference>
<keyword evidence="5 11" id="KW-0396">Initiation factor</keyword>
<dbReference type="InterPro" id="IPR036005">
    <property type="entry name" value="Creatinase/aminopeptidase-like"/>
</dbReference>
<dbReference type="Pfam" id="PF00557">
    <property type="entry name" value="Peptidase_M24"/>
    <property type="match status" value="1"/>
</dbReference>
<keyword evidence="8 10" id="KW-0378">Hydrolase</keyword>
<comment type="cofactor">
    <cofactor evidence="10">
        <name>Co(2+)</name>
        <dbReference type="ChEBI" id="CHEBI:48828"/>
    </cofactor>
    <cofactor evidence="10">
        <name>Zn(2+)</name>
        <dbReference type="ChEBI" id="CHEBI:29105"/>
    </cofactor>
    <cofactor evidence="10">
        <name>Mn(2+)</name>
        <dbReference type="ChEBI" id="CHEBI:29035"/>
    </cofactor>
    <cofactor evidence="10">
        <name>Fe(2+)</name>
        <dbReference type="ChEBI" id="CHEBI:29033"/>
    </cofactor>
    <text evidence="10">Binds 2 divalent metal cations per subunit. Has a high-affinity and a low affinity metal-binding site. The true nature of the physiological cofactor is under debate. The enzyme is active with cobalt, zinc, manganese or divalent iron ions. Most likely, methionine aminopeptidases function as mononuclear Fe(2+)-metalloproteases under physiological conditions, and the catalytically relevant metal-binding site has been assigned to the histidine-containing high-affinity site.</text>
</comment>
<dbReference type="InterPro" id="IPR000994">
    <property type="entry name" value="Pept_M24"/>
</dbReference>
<dbReference type="Gene3D" id="3.90.230.10">
    <property type="entry name" value="Creatinase/methionine aminopeptidase superfamily"/>
    <property type="match status" value="1"/>
</dbReference>
<dbReference type="GO" id="GO:0006508">
    <property type="term" value="P:proteolysis"/>
    <property type="evidence" value="ECO:0007669"/>
    <property type="project" value="UniProtKB-KW"/>
</dbReference>
<keyword evidence="15" id="KW-1185">Reference proteome</keyword>
<dbReference type="SUPFAM" id="SSF55920">
    <property type="entry name" value="Creatinase/aminopeptidase"/>
    <property type="match status" value="1"/>
</dbReference>
<reference evidence="14" key="2">
    <citation type="journal article" date="2021" name="Genome Biol. Evol.">
        <title>Developing a high-quality reference genome for a parasitic bivalve with doubly uniparental inheritance (Bivalvia: Unionida).</title>
        <authorList>
            <person name="Smith C.H."/>
        </authorList>
    </citation>
    <scope>NUCLEOTIDE SEQUENCE</scope>
    <source>
        <strain evidence="14">CHS0354</strain>
        <tissue evidence="14">Mantle</tissue>
    </source>
</reference>
<dbReference type="NCBIfam" id="TIGR00500">
    <property type="entry name" value="met_pdase_I"/>
    <property type="match status" value="1"/>
</dbReference>